<dbReference type="PROSITE" id="PS51191">
    <property type="entry name" value="FEMABX"/>
    <property type="match status" value="1"/>
</dbReference>
<name>A0A927FX70_9HYPH</name>
<dbReference type="GO" id="GO:0009252">
    <property type="term" value="P:peptidoglycan biosynthetic process"/>
    <property type="evidence" value="ECO:0007669"/>
    <property type="project" value="UniProtKB-KW"/>
</dbReference>
<dbReference type="GO" id="GO:0016755">
    <property type="term" value="F:aminoacyltransferase activity"/>
    <property type="evidence" value="ECO:0007669"/>
    <property type="project" value="InterPro"/>
</dbReference>
<dbReference type="AlphaFoldDB" id="A0A927FX70"/>
<keyword evidence="9" id="KW-1185">Reference proteome</keyword>
<dbReference type="InterPro" id="IPR003447">
    <property type="entry name" value="FEMABX"/>
</dbReference>
<dbReference type="GO" id="GO:0071555">
    <property type="term" value="P:cell wall organization"/>
    <property type="evidence" value="ECO:0007669"/>
    <property type="project" value="UniProtKB-KW"/>
</dbReference>
<protein>
    <submittedName>
        <fullName evidence="8">GNAT family N-acetyltransferase</fullName>
    </submittedName>
</protein>
<dbReference type="Proteomes" id="UP000654108">
    <property type="component" value="Unassembled WGS sequence"/>
</dbReference>
<keyword evidence="3" id="KW-0133">Cell shape</keyword>
<reference evidence="8" key="1">
    <citation type="submission" date="2020-09" db="EMBL/GenBank/DDBJ databases">
        <title>Genome seq and assembly of Devosia sp.</title>
        <authorList>
            <person name="Chhetri G."/>
        </authorList>
    </citation>
    <scope>NUCLEOTIDE SEQUENCE</scope>
    <source>
        <strain evidence="8">PTR5</strain>
    </source>
</reference>
<proteinExistence type="inferred from homology"/>
<dbReference type="Pfam" id="PF13480">
    <property type="entry name" value="Acetyltransf_6"/>
    <property type="match status" value="1"/>
</dbReference>
<keyword evidence="2" id="KW-0808">Transferase</keyword>
<gene>
    <name evidence="8" type="ORF">IC608_14915</name>
</gene>
<feature type="domain" description="BioF2-like acetyltransferase" evidence="7">
    <location>
        <begin position="176"/>
        <end position="310"/>
    </location>
</feature>
<comment type="similarity">
    <text evidence="1">Belongs to the FemABX family.</text>
</comment>
<evidence type="ECO:0000259" key="7">
    <source>
        <dbReference type="Pfam" id="PF13480"/>
    </source>
</evidence>
<evidence type="ECO:0000256" key="5">
    <source>
        <dbReference type="ARBA" id="ARBA00023315"/>
    </source>
</evidence>
<evidence type="ECO:0000256" key="6">
    <source>
        <dbReference type="ARBA" id="ARBA00023316"/>
    </source>
</evidence>
<keyword evidence="5" id="KW-0012">Acyltransferase</keyword>
<dbReference type="Gene3D" id="3.40.630.30">
    <property type="match status" value="2"/>
</dbReference>
<accession>A0A927FX70</accession>
<dbReference type="InterPro" id="IPR016181">
    <property type="entry name" value="Acyl_CoA_acyltransferase"/>
</dbReference>
<keyword evidence="4" id="KW-0573">Peptidoglycan synthesis</keyword>
<dbReference type="InterPro" id="IPR038740">
    <property type="entry name" value="BioF2-like_GNAT_dom"/>
</dbReference>
<evidence type="ECO:0000256" key="3">
    <source>
        <dbReference type="ARBA" id="ARBA00022960"/>
    </source>
</evidence>
<dbReference type="PANTHER" id="PTHR36174">
    <property type="entry name" value="LIPID II:GLYCINE GLYCYLTRANSFERASE"/>
    <property type="match status" value="1"/>
</dbReference>
<evidence type="ECO:0000313" key="9">
    <source>
        <dbReference type="Proteomes" id="UP000654108"/>
    </source>
</evidence>
<evidence type="ECO:0000256" key="1">
    <source>
        <dbReference type="ARBA" id="ARBA00009943"/>
    </source>
</evidence>
<dbReference type="RefSeq" id="WP_191777158.1">
    <property type="nucleotide sequence ID" value="NZ_JACYFU010000004.1"/>
</dbReference>
<keyword evidence="6" id="KW-0961">Cell wall biogenesis/degradation</keyword>
<dbReference type="GO" id="GO:0008360">
    <property type="term" value="P:regulation of cell shape"/>
    <property type="evidence" value="ECO:0007669"/>
    <property type="project" value="UniProtKB-KW"/>
</dbReference>
<dbReference type="PANTHER" id="PTHR36174:SF1">
    <property type="entry name" value="LIPID II:GLYCINE GLYCYLTRANSFERASE"/>
    <property type="match status" value="1"/>
</dbReference>
<evidence type="ECO:0000313" key="8">
    <source>
        <dbReference type="EMBL" id="MBD8066764.1"/>
    </source>
</evidence>
<evidence type="ECO:0000256" key="2">
    <source>
        <dbReference type="ARBA" id="ARBA00022679"/>
    </source>
</evidence>
<dbReference type="InterPro" id="IPR050644">
    <property type="entry name" value="PG_Glycine_Bridge_Synth"/>
</dbReference>
<comment type="caution">
    <text evidence="8">The sequence shown here is derived from an EMBL/GenBank/DDBJ whole genome shotgun (WGS) entry which is preliminary data.</text>
</comment>
<organism evidence="8 9">
    <name type="scientific">Devosia oryzisoli</name>
    <dbReference type="NCBI Taxonomy" id="2774138"/>
    <lineage>
        <taxon>Bacteria</taxon>
        <taxon>Pseudomonadati</taxon>
        <taxon>Pseudomonadota</taxon>
        <taxon>Alphaproteobacteria</taxon>
        <taxon>Hyphomicrobiales</taxon>
        <taxon>Devosiaceae</taxon>
        <taxon>Devosia</taxon>
    </lineage>
</organism>
<sequence length="326" mass="36322">MTDLGIDSHDPVGLPPVAASSSYELDVVSDAADWSRLLAVLPTPHLPQSFAYGVAKAAKGWMPVRVLVSDWGVPVAMATVLEKRMGPLRLLSRINRGPLFFEQTPSENSIVETYGLIRRRFRGPLIVATALTSDDLATRLLPRAGYHRIRAQGWASGRIDLRRSEDALWAGLASTFRNRVRQSEKKGARVRVAQDAQSYAWMIERHLENMREKGFSAADATMLLALRDAAPQDVTVFQLLDGDRPVAGMSVVRFGHAAEYHIGWFGENGRKLNAGNALMWAIIRELKQKGVEWFDVGGMREGDGYTQFKRTMRPREYSLAGEWGTL</sequence>
<dbReference type="SUPFAM" id="SSF55729">
    <property type="entry name" value="Acyl-CoA N-acyltransferases (Nat)"/>
    <property type="match status" value="2"/>
</dbReference>
<evidence type="ECO:0000256" key="4">
    <source>
        <dbReference type="ARBA" id="ARBA00022984"/>
    </source>
</evidence>
<dbReference type="EMBL" id="JACYFU010000004">
    <property type="protein sequence ID" value="MBD8066764.1"/>
    <property type="molecule type" value="Genomic_DNA"/>
</dbReference>